<dbReference type="InterPro" id="IPR029058">
    <property type="entry name" value="AB_hydrolase_fold"/>
</dbReference>
<evidence type="ECO:0000313" key="5">
    <source>
        <dbReference type="Proteomes" id="UP000528460"/>
    </source>
</evidence>
<dbReference type="Proteomes" id="UP000528460">
    <property type="component" value="Unassembled WGS sequence"/>
</dbReference>
<dbReference type="InterPro" id="IPR010941">
    <property type="entry name" value="PhaC_N"/>
</dbReference>
<dbReference type="GO" id="GO:0042619">
    <property type="term" value="P:poly-hydroxybutyrate biosynthetic process"/>
    <property type="evidence" value="ECO:0007669"/>
    <property type="project" value="InterPro"/>
</dbReference>
<accession>A0A7Y4JRK9</accession>
<sequence>MDASLEPMRRAFLEVLLRLAMDPQRMLAAGIDLWERSLRGGVPLEPAPSGPDRRFRDPAWREQPFFDGLRRAYLTGAGWLEALVAQAPGVDRHTAHQARFYARQLTDALAPSNFPALNPEVIRAARESRGLSLLKGMEALCEDLARGQGRLATRMTDRRTFRLGENLATTPGDVVHEERLFQLIQYRPTTPTVHRQPLLVVPPWINKFYILDLRPENSFVRWAVERGYTVFLISWVNPDETHADVDWEDYLVHGLIAALEAVARVTGEERVSTLGYCIGGTLLASGLAWLAAQKDALIASATLLTTQVDFSEPGDLGAFIDVPQLERLEAHMRERGYLEGLEMMTTFNLLRAKDLLWPFVVNNYLLGREPAPSDFLAWSTDPTRMPARAHATYLRELYLHNRLAQPGALSLAGVPLDLGRVKTPLYVQACREDHIAPFRSVYRGARHYGGPVRFVLAGSGHVAGVINPPSANRYRHWVPRAPPDASSGNATASNEDAPTCRGNATEIASLGNANASSGNADVIALNEMTNGIASKPDAPASQVDADGIASHSDADAWLRDAVERPGSWWTDWDAWQAERSGGRVPARVPGEGGTRIIEAAPGRYVRSRILPE</sequence>
<dbReference type="Gene3D" id="3.40.50.1820">
    <property type="entry name" value="alpha/beta hydrolase"/>
    <property type="match status" value="1"/>
</dbReference>
<dbReference type="Pfam" id="PF07167">
    <property type="entry name" value="PhaC_N"/>
    <property type="match status" value="1"/>
</dbReference>
<evidence type="ECO:0000259" key="3">
    <source>
        <dbReference type="Pfam" id="PF07167"/>
    </source>
</evidence>
<name>A0A7Y4JRK9_9BACT</name>
<dbReference type="EMBL" id="JABFJW010000067">
    <property type="protein sequence ID" value="NOK09588.1"/>
    <property type="molecule type" value="Genomic_DNA"/>
</dbReference>
<dbReference type="PANTHER" id="PTHR36837">
    <property type="entry name" value="POLY(3-HYDROXYALKANOATE) POLYMERASE SUBUNIT PHAC"/>
    <property type="match status" value="1"/>
</dbReference>
<dbReference type="InterPro" id="IPR051321">
    <property type="entry name" value="PHA/PHB_synthase"/>
</dbReference>
<feature type="domain" description="Poly-beta-hydroxybutyrate polymerase N-terminal" evidence="3">
    <location>
        <begin position="52"/>
        <end position="223"/>
    </location>
</feature>
<dbReference type="GO" id="GO:0016746">
    <property type="term" value="F:acyltransferase activity"/>
    <property type="evidence" value="ECO:0007669"/>
    <property type="project" value="UniProtKB-KW"/>
</dbReference>
<organism evidence="4 5">
    <name type="scientific">Corallococcus exercitus</name>
    <dbReference type="NCBI Taxonomy" id="2316736"/>
    <lineage>
        <taxon>Bacteria</taxon>
        <taxon>Pseudomonadati</taxon>
        <taxon>Myxococcota</taxon>
        <taxon>Myxococcia</taxon>
        <taxon>Myxococcales</taxon>
        <taxon>Cystobacterineae</taxon>
        <taxon>Myxococcaceae</taxon>
        <taxon>Corallococcus</taxon>
    </lineage>
</organism>
<dbReference type="PANTHER" id="PTHR36837:SF5">
    <property type="entry name" value="POLY-3-HYDROXYBUTYRATE SYNTHASE"/>
    <property type="match status" value="1"/>
</dbReference>
<gene>
    <name evidence="4" type="ORF">HNS30_11170</name>
</gene>
<dbReference type="AlphaFoldDB" id="A0A7Y4JRK9"/>
<evidence type="ECO:0000313" key="4">
    <source>
        <dbReference type="EMBL" id="NOK09588.1"/>
    </source>
</evidence>
<protein>
    <submittedName>
        <fullName evidence="4">Class I poly(R)-hydroxyalkanoic acid synthase</fullName>
    </submittedName>
</protein>
<dbReference type="SUPFAM" id="SSF53474">
    <property type="entry name" value="alpha/beta-Hydrolases"/>
    <property type="match status" value="1"/>
</dbReference>
<comment type="caution">
    <text evidence="4">The sequence shown here is derived from an EMBL/GenBank/DDBJ whole genome shotgun (WGS) entry which is preliminary data.</text>
</comment>
<keyword evidence="2" id="KW-0012">Acyltransferase</keyword>
<evidence type="ECO:0000256" key="2">
    <source>
        <dbReference type="ARBA" id="ARBA00023315"/>
    </source>
</evidence>
<evidence type="ECO:0000256" key="1">
    <source>
        <dbReference type="ARBA" id="ARBA00022679"/>
    </source>
</evidence>
<keyword evidence="1" id="KW-0808">Transferase</keyword>
<proteinExistence type="predicted"/>
<reference evidence="4 5" key="1">
    <citation type="submission" date="2020-05" db="EMBL/GenBank/DDBJ databases">
        <authorList>
            <person name="Whitworth D."/>
        </authorList>
    </citation>
    <scope>NUCLEOTIDE SEQUENCE [LARGE SCALE GENOMIC DNA]</scope>
    <source>
        <strain evidence="4 5">CA046A</strain>
    </source>
</reference>
<dbReference type="RefSeq" id="WP_171413770.1">
    <property type="nucleotide sequence ID" value="NZ_JABFJW010000067.1"/>
</dbReference>